<evidence type="ECO:0000313" key="1">
    <source>
        <dbReference type="EMBL" id="GBM82606.1"/>
    </source>
</evidence>
<organism evidence="1 2">
    <name type="scientific">Araneus ventricosus</name>
    <name type="common">Orbweaver spider</name>
    <name type="synonym">Epeira ventricosa</name>
    <dbReference type="NCBI Taxonomy" id="182803"/>
    <lineage>
        <taxon>Eukaryota</taxon>
        <taxon>Metazoa</taxon>
        <taxon>Ecdysozoa</taxon>
        <taxon>Arthropoda</taxon>
        <taxon>Chelicerata</taxon>
        <taxon>Arachnida</taxon>
        <taxon>Araneae</taxon>
        <taxon>Araneomorphae</taxon>
        <taxon>Entelegynae</taxon>
        <taxon>Araneoidea</taxon>
        <taxon>Araneidae</taxon>
        <taxon>Araneus</taxon>
    </lineage>
</organism>
<comment type="caution">
    <text evidence="1">The sequence shown here is derived from an EMBL/GenBank/DDBJ whole genome shotgun (WGS) entry which is preliminary data.</text>
</comment>
<sequence>MLLTRLTVRSGIFHLHFVEYVLDTLQTKLFFISGVWKRKEAKSGSSDGSAKGNLAGSVSEALKESKARKNNPHRLQIFCCQRECHSQKETFQPASPSPTQLLGLICEGRGW</sequence>
<dbReference type="Proteomes" id="UP000499080">
    <property type="component" value="Unassembled WGS sequence"/>
</dbReference>
<reference evidence="1 2" key="1">
    <citation type="journal article" date="2019" name="Sci. Rep.">
        <title>Orb-weaving spider Araneus ventricosus genome elucidates the spidroin gene catalogue.</title>
        <authorList>
            <person name="Kono N."/>
            <person name="Nakamura H."/>
            <person name="Ohtoshi R."/>
            <person name="Moran D.A.P."/>
            <person name="Shinohara A."/>
            <person name="Yoshida Y."/>
            <person name="Fujiwara M."/>
            <person name="Mori M."/>
            <person name="Tomita M."/>
            <person name="Arakawa K."/>
        </authorList>
    </citation>
    <scope>NUCLEOTIDE SEQUENCE [LARGE SCALE GENOMIC DNA]</scope>
</reference>
<name>A0A4Y2J0B6_ARAVE</name>
<evidence type="ECO:0000313" key="2">
    <source>
        <dbReference type="Proteomes" id="UP000499080"/>
    </source>
</evidence>
<gene>
    <name evidence="1" type="ORF">AVEN_255410_1</name>
</gene>
<proteinExistence type="predicted"/>
<protein>
    <submittedName>
        <fullName evidence="1">Uncharacterized protein</fullName>
    </submittedName>
</protein>
<dbReference type="EMBL" id="BGPR01003021">
    <property type="protein sequence ID" value="GBM82606.1"/>
    <property type="molecule type" value="Genomic_DNA"/>
</dbReference>
<keyword evidence="2" id="KW-1185">Reference proteome</keyword>
<accession>A0A4Y2J0B6</accession>
<dbReference type="AlphaFoldDB" id="A0A4Y2J0B6"/>